<evidence type="ECO:0000256" key="2">
    <source>
        <dbReference type="ARBA" id="ARBA00022692"/>
    </source>
</evidence>
<evidence type="ECO:0000313" key="8">
    <source>
        <dbReference type="Proteomes" id="UP001163850"/>
    </source>
</evidence>
<name>A0AA38PMW4_9AGAR</name>
<keyword evidence="3 5" id="KW-1133">Transmembrane helix</keyword>
<dbReference type="Proteomes" id="UP001163850">
    <property type="component" value="Unassembled WGS sequence"/>
</dbReference>
<dbReference type="AlphaFoldDB" id="A0AA38PMW4"/>
<feature type="non-terminal residue" evidence="7">
    <location>
        <position position="1"/>
    </location>
</feature>
<evidence type="ECO:0000256" key="3">
    <source>
        <dbReference type="ARBA" id="ARBA00022989"/>
    </source>
</evidence>
<protein>
    <recommendedName>
        <fullName evidence="6">Amino acid permease/ SLC12A domain-containing protein</fullName>
    </recommendedName>
</protein>
<dbReference type="InterPro" id="IPR004841">
    <property type="entry name" value="AA-permease/SLC12A_dom"/>
</dbReference>
<feature type="transmembrane region" description="Helical" evidence="5">
    <location>
        <begin position="29"/>
        <end position="49"/>
    </location>
</feature>
<dbReference type="GO" id="GO:0016020">
    <property type="term" value="C:membrane"/>
    <property type="evidence" value="ECO:0007669"/>
    <property type="project" value="UniProtKB-SubCell"/>
</dbReference>
<evidence type="ECO:0000256" key="4">
    <source>
        <dbReference type="ARBA" id="ARBA00023136"/>
    </source>
</evidence>
<comment type="caution">
    <text evidence="7">The sequence shown here is derived from an EMBL/GenBank/DDBJ whole genome shotgun (WGS) entry which is preliminary data.</text>
</comment>
<evidence type="ECO:0000259" key="6">
    <source>
        <dbReference type="Pfam" id="PF00324"/>
    </source>
</evidence>
<evidence type="ECO:0000256" key="5">
    <source>
        <dbReference type="SAM" id="Phobius"/>
    </source>
</evidence>
<gene>
    <name evidence="7" type="ORF">F5890DRAFT_1422541</name>
</gene>
<evidence type="ECO:0000256" key="1">
    <source>
        <dbReference type="ARBA" id="ARBA00004141"/>
    </source>
</evidence>
<evidence type="ECO:0000313" key="7">
    <source>
        <dbReference type="EMBL" id="KAJ3978525.1"/>
    </source>
</evidence>
<sequence length="88" mass="9454">ICGGGPIGGQYDRYIGGALWQNPGAFANGFQGVCSVFITAAFAFFLLLVNRETPDPRATTPGTVKGTFWPTVEYSVFFFCVLSGTWSC</sequence>
<accession>A0AA38PMW4</accession>
<proteinExistence type="predicted"/>
<keyword evidence="4 5" id="KW-0472">Membrane</keyword>
<organism evidence="7 8">
    <name type="scientific">Lentinula detonsa</name>
    <dbReference type="NCBI Taxonomy" id="2804962"/>
    <lineage>
        <taxon>Eukaryota</taxon>
        <taxon>Fungi</taxon>
        <taxon>Dikarya</taxon>
        <taxon>Basidiomycota</taxon>
        <taxon>Agaricomycotina</taxon>
        <taxon>Agaricomycetes</taxon>
        <taxon>Agaricomycetidae</taxon>
        <taxon>Agaricales</taxon>
        <taxon>Marasmiineae</taxon>
        <taxon>Omphalotaceae</taxon>
        <taxon>Lentinula</taxon>
    </lineage>
</organism>
<keyword evidence="2 5" id="KW-0812">Transmembrane</keyword>
<dbReference type="EMBL" id="MU803063">
    <property type="protein sequence ID" value="KAJ3978525.1"/>
    <property type="molecule type" value="Genomic_DNA"/>
</dbReference>
<dbReference type="GO" id="GO:0055085">
    <property type="term" value="P:transmembrane transport"/>
    <property type="evidence" value="ECO:0007669"/>
    <property type="project" value="InterPro"/>
</dbReference>
<reference evidence="7" key="1">
    <citation type="submission" date="2022-08" db="EMBL/GenBank/DDBJ databases">
        <authorList>
            <consortium name="DOE Joint Genome Institute"/>
            <person name="Min B."/>
            <person name="Riley R."/>
            <person name="Sierra-Patev S."/>
            <person name="Naranjo-Ortiz M."/>
            <person name="Looney B."/>
            <person name="Konkel Z."/>
            <person name="Slot J.C."/>
            <person name="Sakamoto Y."/>
            <person name="Steenwyk J.L."/>
            <person name="Rokas A."/>
            <person name="Carro J."/>
            <person name="Camarero S."/>
            <person name="Ferreira P."/>
            <person name="Molpeceres G."/>
            <person name="Ruiz-Duenas F.J."/>
            <person name="Serrano A."/>
            <person name="Henrissat B."/>
            <person name="Drula E."/>
            <person name="Hughes K.W."/>
            <person name="Mata J.L."/>
            <person name="Ishikawa N.K."/>
            <person name="Vargas-Isla R."/>
            <person name="Ushijima S."/>
            <person name="Smith C.A."/>
            <person name="Ahrendt S."/>
            <person name="Andreopoulos W."/>
            <person name="He G."/>
            <person name="Labutti K."/>
            <person name="Lipzen A."/>
            <person name="Ng V."/>
            <person name="Sandor L."/>
            <person name="Barry K."/>
            <person name="Martinez A.T."/>
            <person name="Xiao Y."/>
            <person name="Gibbons J.G."/>
            <person name="Terashima K."/>
            <person name="Hibbett D.S."/>
            <person name="Grigoriev I.V."/>
        </authorList>
    </citation>
    <scope>NUCLEOTIDE SEQUENCE</scope>
    <source>
        <strain evidence="7">TFB7829</strain>
    </source>
</reference>
<comment type="subcellular location">
    <subcellularLocation>
        <location evidence="1">Membrane</location>
        <topology evidence="1">Multi-pass membrane protein</topology>
    </subcellularLocation>
</comment>
<dbReference type="Pfam" id="PF00324">
    <property type="entry name" value="AA_permease"/>
    <property type="match status" value="1"/>
</dbReference>
<feature type="domain" description="Amino acid permease/ SLC12A" evidence="6">
    <location>
        <begin position="9"/>
        <end position="82"/>
    </location>
</feature>